<dbReference type="Pfam" id="PF06133">
    <property type="entry name" value="Com_YlbF"/>
    <property type="match status" value="1"/>
</dbReference>
<dbReference type="SUPFAM" id="SSF158622">
    <property type="entry name" value="YheA/YmcA-like"/>
    <property type="match status" value="1"/>
</dbReference>
<accession>A0A412IVH4</accession>
<dbReference type="InterPro" id="IPR023378">
    <property type="entry name" value="YheA/YmcA-like_dom_sf"/>
</dbReference>
<dbReference type="Proteomes" id="UP000283295">
    <property type="component" value="Unassembled WGS sequence"/>
</dbReference>
<organism evidence="1 2">
    <name type="scientific">Coprococcus eutactus</name>
    <dbReference type="NCBI Taxonomy" id="33043"/>
    <lineage>
        <taxon>Bacteria</taxon>
        <taxon>Bacillati</taxon>
        <taxon>Bacillota</taxon>
        <taxon>Clostridia</taxon>
        <taxon>Lachnospirales</taxon>
        <taxon>Lachnospiraceae</taxon>
        <taxon>Coprococcus</taxon>
    </lineage>
</organism>
<dbReference type="OrthoDB" id="1766338at2"/>
<dbReference type="Gene3D" id="1.20.1500.10">
    <property type="entry name" value="YheA/YmcA-like"/>
    <property type="match status" value="1"/>
</dbReference>
<reference evidence="1 2" key="1">
    <citation type="submission" date="2018-08" db="EMBL/GenBank/DDBJ databases">
        <title>A genome reference for cultivated species of the human gut microbiota.</title>
        <authorList>
            <person name="Zou Y."/>
            <person name="Xue W."/>
            <person name="Luo G."/>
        </authorList>
    </citation>
    <scope>NUCLEOTIDE SEQUENCE [LARGE SCALE GENOMIC DNA]</scope>
    <source>
        <strain evidence="1 2">AF22-21</strain>
    </source>
</reference>
<dbReference type="GeneID" id="92831818"/>
<gene>
    <name evidence="1" type="ORF">DWX94_01270</name>
</gene>
<name>A0A412IVH4_9FIRM</name>
<proteinExistence type="predicted"/>
<dbReference type="RefSeq" id="WP_004848847.1">
    <property type="nucleotide sequence ID" value="NZ_CABIWG010000004.1"/>
</dbReference>
<protein>
    <submittedName>
        <fullName evidence="1">YlbF family regulator</fullName>
    </submittedName>
</protein>
<dbReference type="InterPro" id="IPR010368">
    <property type="entry name" value="Com_YlbF"/>
</dbReference>
<dbReference type="AlphaFoldDB" id="A0A412IVH4"/>
<evidence type="ECO:0000313" key="1">
    <source>
        <dbReference type="EMBL" id="RGS44056.1"/>
    </source>
</evidence>
<dbReference type="EMBL" id="QRVK01000002">
    <property type="protein sequence ID" value="RGS44056.1"/>
    <property type="molecule type" value="Genomic_DNA"/>
</dbReference>
<evidence type="ECO:0000313" key="2">
    <source>
        <dbReference type="Proteomes" id="UP000283295"/>
    </source>
</evidence>
<comment type="caution">
    <text evidence="1">The sequence shown here is derived from an EMBL/GenBank/DDBJ whole genome shotgun (WGS) entry which is preliminary data.</text>
</comment>
<sequence>MTDTLELSRQLNACIKDSEVYKNYQYCKDKLRQKPDKLQQLMEFRKKNYEIQNNEMLDNPYDEVNNLFIEYDSIVHDTIVNDFIRAEQKLVRMMKMVYEQIADDLDFDIIDEDAQ</sequence>